<dbReference type="EC" id="2.3.2.31" evidence="2"/>
<evidence type="ECO:0000256" key="8">
    <source>
        <dbReference type="ARBA" id="ARBA00022833"/>
    </source>
</evidence>
<accession>A0AAV9JKH3</accession>
<dbReference type="GO" id="GO:0016567">
    <property type="term" value="P:protein ubiquitination"/>
    <property type="evidence" value="ECO:0007669"/>
    <property type="project" value="InterPro"/>
</dbReference>
<dbReference type="EMBL" id="JAVFHQ010000019">
    <property type="protein sequence ID" value="KAK4545506.1"/>
    <property type="molecule type" value="Genomic_DNA"/>
</dbReference>
<keyword evidence="6" id="KW-0863">Zinc-finger</keyword>
<dbReference type="InterPro" id="IPR031127">
    <property type="entry name" value="E3_UB_ligase_RBR"/>
</dbReference>
<proteinExistence type="predicted"/>
<evidence type="ECO:0000256" key="1">
    <source>
        <dbReference type="ARBA" id="ARBA00001798"/>
    </source>
</evidence>
<dbReference type="Pfam" id="PF01485">
    <property type="entry name" value="IBR"/>
    <property type="match status" value="1"/>
</dbReference>
<evidence type="ECO:0000256" key="7">
    <source>
        <dbReference type="ARBA" id="ARBA00022786"/>
    </source>
</evidence>
<dbReference type="AlphaFoldDB" id="A0AAV9JKH3"/>
<evidence type="ECO:0000256" key="2">
    <source>
        <dbReference type="ARBA" id="ARBA00012251"/>
    </source>
</evidence>
<keyword evidence="11" id="KW-1185">Reference proteome</keyword>
<comment type="caution">
    <text evidence="10">The sequence shown here is derived from an EMBL/GenBank/DDBJ whole genome shotgun (WGS) entry which is preliminary data.</text>
</comment>
<keyword evidence="7" id="KW-0833">Ubl conjugation pathway</keyword>
<keyword evidence="4" id="KW-0479">Metal-binding</keyword>
<dbReference type="PANTHER" id="PTHR11685">
    <property type="entry name" value="RBR FAMILY RING FINGER AND IBR DOMAIN-CONTAINING"/>
    <property type="match status" value="1"/>
</dbReference>
<name>A0AAV9JKH3_9PEZI</name>
<dbReference type="GO" id="GO:0008270">
    <property type="term" value="F:zinc ion binding"/>
    <property type="evidence" value="ECO:0007669"/>
    <property type="project" value="UniProtKB-KW"/>
</dbReference>
<dbReference type="PROSITE" id="PS51873">
    <property type="entry name" value="TRIAD"/>
    <property type="match status" value="1"/>
</dbReference>
<evidence type="ECO:0000313" key="11">
    <source>
        <dbReference type="Proteomes" id="UP001324427"/>
    </source>
</evidence>
<comment type="catalytic activity">
    <reaction evidence="1">
        <text>[E2 ubiquitin-conjugating enzyme]-S-ubiquitinyl-L-cysteine + [acceptor protein]-L-lysine = [E2 ubiquitin-conjugating enzyme]-L-cysteine + [acceptor protein]-N(6)-ubiquitinyl-L-lysine.</text>
        <dbReference type="EC" id="2.3.2.31"/>
    </reaction>
</comment>
<dbReference type="InterPro" id="IPR044066">
    <property type="entry name" value="TRIAD_supradom"/>
</dbReference>
<evidence type="ECO:0000256" key="3">
    <source>
        <dbReference type="ARBA" id="ARBA00022679"/>
    </source>
</evidence>
<feature type="domain" description="RING-type" evidence="9">
    <location>
        <begin position="7"/>
        <end position="215"/>
    </location>
</feature>
<dbReference type="Proteomes" id="UP001324427">
    <property type="component" value="Unassembled WGS sequence"/>
</dbReference>
<evidence type="ECO:0000256" key="6">
    <source>
        <dbReference type="ARBA" id="ARBA00022771"/>
    </source>
</evidence>
<dbReference type="SUPFAM" id="SSF57850">
    <property type="entry name" value="RING/U-box"/>
    <property type="match status" value="1"/>
</dbReference>
<keyword evidence="5" id="KW-0677">Repeat</keyword>
<sequence>MTSTPSNTFFCGFCLEDKQGGMKIGDDALCKDCHDAEVRPKFEAALENEAEYPVRWGATALEPHLMPTAFEAQWRAKCEEYRTPLAERVYCPHGSCQQYAGNKAELSDLEGRIVECKKCSGVFCGNCGVPLQPHRVHTCVIEDPRQEMDAFAGLVRGKDYQICPNPTCGIKVEIRDGCNAMCCQRCLTHFCYICGVMAHHNSKHWTSPSTCPRWNQPDASNAIHDRADDHGDNGAAEEAQRMEFRAMHIQQRQADEVLRGEQVVRQMALVLLPADSLEMRLVAQQQAEVRELVRNVYHLRATNGHRQAPEWTGWYITFGALLRRNLQWYAMDHAAMHWLTVRTEAIGHDTRHQHLLRILPRIAGGLEEHPRMRELFDEYVVRRN</sequence>
<dbReference type="Gene3D" id="1.20.120.1750">
    <property type="match status" value="1"/>
</dbReference>
<evidence type="ECO:0000313" key="10">
    <source>
        <dbReference type="EMBL" id="KAK4545506.1"/>
    </source>
</evidence>
<gene>
    <name evidence="10" type="ORF">LTR36_002856</name>
</gene>
<dbReference type="SMART" id="SM00647">
    <property type="entry name" value="IBR"/>
    <property type="match status" value="2"/>
</dbReference>
<protein>
    <recommendedName>
        <fullName evidence="2">RBR-type E3 ubiquitin transferase</fullName>
        <ecNumber evidence="2">2.3.2.31</ecNumber>
    </recommendedName>
</protein>
<keyword evidence="3" id="KW-0808">Transferase</keyword>
<dbReference type="GO" id="GO:0061630">
    <property type="term" value="F:ubiquitin protein ligase activity"/>
    <property type="evidence" value="ECO:0007669"/>
    <property type="project" value="UniProtKB-EC"/>
</dbReference>
<evidence type="ECO:0000256" key="5">
    <source>
        <dbReference type="ARBA" id="ARBA00022737"/>
    </source>
</evidence>
<evidence type="ECO:0000256" key="4">
    <source>
        <dbReference type="ARBA" id="ARBA00022723"/>
    </source>
</evidence>
<dbReference type="InterPro" id="IPR002867">
    <property type="entry name" value="IBR_dom"/>
</dbReference>
<reference evidence="10 11" key="1">
    <citation type="submission" date="2021-11" db="EMBL/GenBank/DDBJ databases">
        <title>Black yeast isolated from Biological Soil Crust.</title>
        <authorList>
            <person name="Kurbessoian T."/>
        </authorList>
    </citation>
    <scope>NUCLEOTIDE SEQUENCE [LARGE SCALE GENOMIC DNA]</scope>
    <source>
        <strain evidence="10 11">CCFEE 5522</strain>
    </source>
</reference>
<keyword evidence="8" id="KW-0862">Zinc</keyword>
<organism evidence="10 11">
    <name type="scientific">Oleoguttula mirabilis</name>
    <dbReference type="NCBI Taxonomy" id="1507867"/>
    <lineage>
        <taxon>Eukaryota</taxon>
        <taxon>Fungi</taxon>
        <taxon>Dikarya</taxon>
        <taxon>Ascomycota</taxon>
        <taxon>Pezizomycotina</taxon>
        <taxon>Dothideomycetes</taxon>
        <taxon>Dothideomycetidae</taxon>
        <taxon>Mycosphaerellales</taxon>
        <taxon>Teratosphaeriaceae</taxon>
        <taxon>Oleoguttula</taxon>
    </lineage>
</organism>
<evidence type="ECO:0000259" key="9">
    <source>
        <dbReference type="PROSITE" id="PS51873"/>
    </source>
</evidence>